<dbReference type="InterPro" id="IPR050452">
    <property type="entry name" value="Metacaspase"/>
</dbReference>
<gene>
    <name evidence="3" type="ORF">VPNG_05919</name>
</gene>
<protein>
    <submittedName>
        <fullName evidence="3">Uncharacterized protein</fullName>
    </submittedName>
</protein>
<comment type="caution">
    <text evidence="3">The sequence shown here is derived from an EMBL/GenBank/DDBJ whole genome shotgun (WGS) entry which is preliminary data.</text>
</comment>
<reference evidence="3 4" key="1">
    <citation type="submission" date="2015-09" db="EMBL/GenBank/DDBJ databases">
        <title>Host preference determinants of Valsa canker pathogens revealed by comparative genomics.</title>
        <authorList>
            <person name="Yin Z."/>
            <person name="Huang L."/>
        </authorList>
    </citation>
    <scope>NUCLEOTIDE SEQUENCE [LARGE SCALE GENOMIC DNA]</scope>
    <source>
        <strain evidence="3 4">SXYLt</strain>
    </source>
</reference>
<name>A0A423XAZ6_9PEZI</name>
<comment type="similarity">
    <text evidence="1">Belongs to the peptidase C14B family.</text>
</comment>
<proteinExistence type="inferred from homology"/>
<dbReference type="EMBL" id="LKEB01000022">
    <property type="protein sequence ID" value="ROW13089.1"/>
    <property type="molecule type" value="Genomic_DNA"/>
</dbReference>
<evidence type="ECO:0000256" key="2">
    <source>
        <dbReference type="SAM" id="MobiDB-lite"/>
    </source>
</evidence>
<dbReference type="GO" id="GO:0006508">
    <property type="term" value="P:proteolysis"/>
    <property type="evidence" value="ECO:0007669"/>
    <property type="project" value="TreeGrafter"/>
</dbReference>
<sequence length="532" mass="59088">MYVYVGKLNWYDYAKDECITVVFPAGFAVNDPVCAYWQWTVDASGNEKINTVHLGLITSVTKTAREYRVRFPFDYYAFEGVVATGLEALSLTMSKPSGEKSNVSLSLKYGDPVRVPTTSVLTGKLHWFEYSENEMATLVIPGEVASGKPVILSHQWTKDGQKNAKTNHTVSGTITAVQHESDGSVSAKFDDGYYTYDFTVAKAGTTLYLDMANPSNEHDSKAPYHLKQTDFRDASKKKAMILRYGTGTDNGIFMVRDMLVKYLGFASADVEMLYFDVDPSEGPKKCTLGQDPPTATKFKSKFGQLCRSAEPGDVRFLYVDAHGARYPDEDGSGEPDGMDEGWILAENDDGTRKEVVSDDWLGDAIRKNLEKGVNLTILTSSCMGGGMLDKHRETPGILLAGSHETQSNVKALKGMDPWMVAVTKTIKNNVHRKRGVPTYSVLFNDAKSFIRGQLANGQISNKYRGPSPREWEPIPRDQVTDISYQDPQMIFNTGYIDPNEERFLVPFQSPSGGDPSGEASRYPKDQYPHDEL</sequence>
<dbReference type="PANTHER" id="PTHR48104">
    <property type="entry name" value="METACASPASE-4"/>
    <property type="match status" value="1"/>
</dbReference>
<keyword evidence="4" id="KW-1185">Reference proteome</keyword>
<dbReference type="PANTHER" id="PTHR48104:SF30">
    <property type="entry name" value="METACASPASE-1"/>
    <property type="match status" value="1"/>
</dbReference>
<accession>A0A423XAZ6</accession>
<dbReference type="Gene3D" id="3.40.50.1460">
    <property type="match status" value="1"/>
</dbReference>
<evidence type="ECO:0000313" key="3">
    <source>
        <dbReference type="EMBL" id="ROW13089.1"/>
    </source>
</evidence>
<evidence type="ECO:0000313" key="4">
    <source>
        <dbReference type="Proteomes" id="UP000285146"/>
    </source>
</evidence>
<evidence type="ECO:0000256" key="1">
    <source>
        <dbReference type="ARBA" id="ARBA00009005"/>
    </source>
</evidence>
<dbReference type="GO" id="GO:0004197">
    <property type="term" value="F:cysteine-type endopeptidase activity"/>
    <property type="evidence" value="ECO:0007669"/>
    <property type="project" value="TreeGrafter"/>
</dbReference>
<dbReference type="AlphaFoldDB" id="A0A423XAZ6"/>
<organism evidence="3 4">
    <name type="scientific">Cytospora leucostoma</name>
    <dbReference type="NCBI Taxonomy" id="1230097"/>
    <lineage>
        <taxon>Eukaryota</taxon>
        <taxon>Fungi</taxon>
        <taxon>Dikarya</taxon>
        <taxon>Ascomycota</taxon>
        <taxon>Pezizomycotina</taxon>
        <taxon>Sordariomycetes</taxon>
        <taxon>Sordariomycetidae</taxon>
        <taxon>Diaporthales</taxon>
        <taxon>Cytosporaceae</taxon>
        <taxon>Cytospora</taxon>
    </lineage>
</organism>
<feature type="compositionally biased region" description="Basic and acidic residues" evidence="2">
    <location>
        <begin position="521"/>
        <end position="532"/>
    </location>
</feature>
<feature type="region of interest" description="Disordered" evidence="2">
    <location>
        <begin position="504"/>
        <end position="532"/>
    </location>
</feature>
<dbReference type="Proteomes" id="UP000285146">
    <property type="component" value="Unassembled WGS sequence"/>
</dbReference>
<dbReference type="OrthoDB" id="4332097at2759"/>
<dbReference type="InParanoid" id="A0A423XAZ6"/>
<dbReference type="GO" id="GO:0005737">
    <property type="term" value="C:cytoplasm"/>
    <property type="evidence" value="ECO:0007669"/>
    <property type="project" value="TreeGrafter"/>
</dbReference>